<dbReference type="GO" id="GO:0050660">
    <property type="term" value="F:flavin adenine dinucleotide binding"/>
    <property type="evidence" value="ECO:0007669"/>
    <property type="project" value="InterPro"/>
</dbReference>
<dbReference type="EMBL" id="JQFK01000010">
    <property type="protein sequence ID" value="KGK39319.1"/>
    <property type="molecule type" value="Genomic_DNA"/>
</dbReference>
<dbReference type="GO" id="GO:0051698">
    <property type="term" value="F:saccharopine oxidase activity"/>
    <property type="evidence" value="ECO:0007669"/>
    <property type="project" value="TreeGrafter"/>
</dbReference>
<sequence>MVVGPVLIVGAGVFGLSTALELVKKGHFVYVLDKHPPPSPWSAACDFNKIIRCEYADPIYAEMAIEALHFWRSDPLFKQSYDECGRLLVTPKEHRGRIEFERKGIEVLKTLGEGNRFCFFSGGAEISRLIPGFENNSIPPEQEVKYNPDCGLGRSHQTLKDVYKYLSSHPNVQFIFGEKGAAVGLKRYRSGEVGVITESGFVHSAGTVILSLGANTAKIVNLENQQSATGLFVTHIQLSDEEYTKYRDIPVLFDAEMGYFFPPDLTTKIMKICLTGCGIKRSVTDPFDSRKQISLPRFHIENPSDTFPKELVQDIQRLLEKYVPELKEHRLFGSKICWIGDTKDTRFLIDKVPYYKNLYVATGDSGHGYKFFPNIGKYIVQKLDGVLANKIEELWKWTPRTNEECEDPANSKWRVSKGKSKDITEIDFITEVEVPKL</sequence>
<proteinExistence type="inferred from homology"/>
<dbReference type="eggNOG" id="KOG2820">
    <property type="taxonomic scope" value="Eukaryota"/>
</dbReference>
<dbReference type="VEuPathDB" id="FungiDB:C5L36_0B10770"/>
<dbReference type="HOGENOM" id="CLU_007884_0_1_1"/>
<evidence type="ECO:0000313" key="7">
    <source>
        <dbReference type="EMBL" id="KGK39319.1"/>
    </source>
</evidence>
<dbReference type="SUPFAM" id="SSF51905">
    <property type="entry name" value="FAD/NAD(P)-binding domain"/>
    <property type="match status" value="1"/>
</dbReference>
<evidence type="ECO:0000256" key="3">
    <source>
        <dbReference type="ARBA" id="ARBA00022630"/>
    </source>
</evidence>
<keyword evidence="4" id="KW-0274">FAD</keyword>
<comment type="caution">
    <text evidence="7">The sequence shown here is derived from an EMBL/GenBank/DDBJ whole genome shotgun (WGS) entry which is preliminary data.</text>
</comment>
<dbReference type="InterPro" id="IPR045170">
    <property type="entry name" value="MTOX"/>
</dbReference>
<dbReference type="InterPro" id="IPR036188">
    <property type="entry name" value="FAD/NAD-bd_sf"/>
</dbReference>
<comment type="cofactor">
    <cofactor evidence="1">
        <name>FAD</name>
        <dbReference type="ChEBI" id="CHEBI:57692"/>
    </cofactor>
</comment>
<dbReference type="Pfam" id="PF01266">
    <property type="entry name" value="DAO"/>
    <property type="match status" value="1"/>
</dbReference>
<keyword evidence="3" id="KW-0285">Flavoprotein</keyword>
<evidence type="ECO:0000256" key="2">
    <source>
        <dbReference type="ARBA" id="ARBA00010989"/>
    </source>
</evidence>
<dbReference type="Gene3D" id="3.30.9.10">
    <property type="entry name" value="D-Amino Acid Oxidase, subunit A, domain 2"/>
    <property type="match status" value="1"/>
</dbReference>
<comment type="similarity">
    <text evidence="2">Belongs to the MSOX/MTOX family.</text>
</comment>
<evidence type="ECO:0000259" key="6">
    <source>
        <dbReference type="Pfam" id="PF01266"/>
    </source>
</evidence>
<protein>
    <recommendedName>
        <fullName evidence="6">FAD dependent oxidoreductase domain-containing protein</fullName>
    </recommendedName>
</protein>
<dbReference type="GO" id="GO:0008115">
    <property type="term" value="F:sarcosine oxidase activity"/>
    <property type="evidence" value="ECO:0007669"/>
    <property type="project" value="TreeGrafter"/>
</dbReference>
<name>A0A099P4W7_PICKU</name>
<keyword evidence="5" id="KW-0560">Oxidoreductase</keyword>
<dbReference type="InterPro" id="IPR006076">
    <property type="entry name" value="FAD-dep_OxRdtase"/>
</dbReference>
<dbReference type="Gene3D" id="3.50.50.60">
    <property type="entry name" value="FAD/NAD(P)-binding domain"/>
    <property type="match status" value="1"/>
</dbReference>
<gene>
    <name evidence="7" type="ORF">JL09_g1508</name>
</gene>
<evidence type="ECO:0000256" key="1">
    <source>
        <dbReference type="ARBA" id="ARBA00001974"/>
    </source>
</evidence>
<evidence type="ECO:0000256" key="4">
    <source>
        <dbReference type="ARBA" id="ARBA00022827"/>
    </source>
</evidence>
<organism evidence="7 8">
    <name type="scientific">Pichia kudriavzevii</name>
    <name type="common">Yeast</name>
    <name type="synonym">Issatchenkia orientalis</name>
    <dbReference type="NCBI Taxonomy" id="4909"/>
    <lineage>
        <taxon>Eukaryota</taxon>
        <taxon>Fungi</taxon>
        <taxon>Dikarya</taxon>
        <taxon>Ascomycota</taxon>
        <taxon>Saccharomycotina</taxon>
        <taxon>Pichiomycetes</taxon>
        <taxon>Pichiales</taxon>
        <taxon>Pichiaceae</taxon>
        <taxon>Pichia</taxon>
    </lineage>
</organism>
<dbReference type="PANTHER" id="PTHR10961">
    <property type="entry name" value="PEROXISOMAL SARCOSINE OXIDASE"/>
    <property type="match status" value="1"/>
</dbReference>
<reference evidence="8" key="1">
    <citation type="journal article" date="2014" name="Microb. Cell Fact.">
        <title>Exploiting Issatchenkia orientalis SD108 for succinic acid production.</title>
        <authorList>
            <person name="Xiao H."/>
            <person name="Shao Z."/>
            <person name="Jiang Y."/>
            <person name="Dole S."/>
            <person name="Zhao H."/>
        </authorList>
    </citation>
    <scope>NUCLEOTIDE SEQUENCE [LARGE SCALE GENOMIC DNA]</scope>
    <source>
        <strain evidence="8">SD108</strain>
    </source>
</reference>
<dbReference type="PANTHER" id="PTHR10961:SF26">
    <property type="entry name" value="L-SACCHAROPINE OXIDASE"/>
    <property type="match status" value="1"/>
</dbReference>
<accession>A0A099P4W7</accession>
<evidence type="ECO:0000256" key="5">
    <source>
        <dbReference type="ARBA" id="ARBA00023002"/>
    </source>
</evidence>
<evidence type="ECO:0000313" key="8">
    <source>
        <dbReference type="Proteomes" id="UP000029867"/>
    </source>
</evidence>
<dbReference type="Proteomes" id="UP000029867">
    <property type="component" value="Unassembled WGS sequence"/>
</dbReference>
<feature type="domain" description="FAD dependent oxidoreductase" evidence="6">
    <location>
        <begin position="6"/>
        <end position="381"/>
    </location>
</feature>
<dbReference type="AlphaFoldDB" id="A0A099P4W7"/>